<name>A0A368ZIA7_9FLAO</name>
<dbReference type="GO" id="GO:0008168">
    <property type="term" value="F:methyltransferase activity"/>
    <property type="evidence" value="ECO:0007669"/>
    <property type="project" value="UniProtKB-KW"/>
</dbReference>
<evidence type="ECO:0000259" key="2">
    <source>
        <dbReference type="Pfam" id="PF13649"/>
    </source>
</evidence>
<sequence length="245" mass="28705">MNMTKSTEHWYASWFDTPYYHILYKDRDYTEAQTFMDNLTDYLNLPEGAKILDLACGKGRHSVYLNSLGYQVTGVDLSEQSITHAKQFANDTLDFKVHDMSQPYPETFDAVFNLFTSFGYFDDEKCNLETIEAIKSELNTYGFGVIDFMNTNFIIEQLIPEDTKTVDSITFHQKRSVKEGYIIKDISFEADEQHFEFQERVKAFTLKDFELLFEKAGVHLLDVFGDYKLNKYHSQTSERMIMIFK</sequence>
<dbReference type="InterPro" id="IPR041698">
    <property type="entry name" value="Methyltransf_25"/>
</dbReference>
<reference evidence="3 4" key="1">
    <citation type="submission" date="2018-07" db="EMBL/GenBank/DDBJ databases">
        <title>Genomic Encyclopedia of Type Strains, Phase III (KMG-III): the genomes of soil and plant-associated and newly described type strains.</title>
        <authorList>
            <person name="Whitman W."/>
        </authorList>
    </citation>
    <scope>NUCLEOTIDE SEQUENCE [LARGE SCALE GENOMIC DNA]</scope>
    <source>
        <strain evidence="3 4">CECT 7958</strain>
    </source>
</reference>
<dbReference type="SUPFAM" id="SSF53335">
    <property type="entry name" value="S-adenosyl-L-methionine-dependent methyltransferases"/>
    <property type="match status" value="1"/>
</dbReference>
<accession>A0A368ZIA7</accession>
<evidence type="ECO:0000313" key="3">
    <source>
        <dbReference type="EMBL" id="RCW92377.1"/>
    </source>
</evidence>
<dbReference type="EMBL" id="QPJO01000002">
    <property type="protein sequence ID" value="RCW92377.1"/>
    <property type="molecule type" value="Genomic_DNA"/>
</dbReference>
<dbReference type="PANTHER" id="PTHR43861">
    <property type="entry name" value="TRANS-ACONITATE 2-METHYLTRANSFERASE-RELATED"/>
    <property type="match status" value="1"/>
</dbReference>
<dbReference type="Gene3D" id="2.20.25.110">
    <property type="entry name" value="S-adenosyl-L-methionine-dependent methyltransferases"/>
    <property type="match status" value="1"/>
</dbReference>
<keyword evidence="1 3" id="KW-0808">Transferase</keyword>
<dbReference type="Pfam" id="PF13649">
    <property type="entry name" value="Methyltransf_25"/>
    <property type="match status" value="1"/>
</dbReference>
<dbReference type="CDD" id="cd02440">
    <property type="entry name" value="AdoMet_MTases"/>
    <property type="match status" value="1"/>
</dbReference>
<keyword evidence="3" id="KW-0489">Methyltransferase</keyword>
<evidence type="ECO:0000313" key="4">
    <source>
        <dbReference type="Proteomes" id="UP000253436"/>
    </source>
</evidence>
<organism evidence="3 4">
    <name type="scientific">Winogradskyella arenosi</name>
    <dbReference type="NCBI Taxonomy" id="533325"/>
    <lineage>
        <taxon>Bacteria</taxon>
        <taxon>Pseudomonadati</taxon>
        <taxon>Bacteroidota</taxon>
        <taxon>Flavobacteriia</taxon>
        <taxon>Flavobacteriales</taxon>
        <taxon>Flavobacteriaceae</taxon>
        <taxon>Winogradskyella</taxon>
    </lineage>
</organism>
<gene>
    <name evidence="3" type="ORF">DFQ08_102401</name>
</gene>
<dbReference type="Gene3D" id="3.40.50.150">
    <property type="entry name" value="Vaccinia Virus protein VP39"/>
    <property type="match status" value="1"/>
</dbReference>
<keyword evidence="4" id="KW-1185">Reference proteome</keyword>
<feature type="domain" description="Methyltransferase" evidence="2">
    <location>
        <begin position="51"/>
        <end position="126"/>
    </location>
</feature>
<dbReference type="AlphaFoldDB" id="A0A368ZIA7"/>
<proteinExistence type="predicted"/>
<evidence type="ECO:0000256" key="1">
    <source>
        <dbReference type="ARBA" id="ARBA00022679"/>
    </source>
</evidence>
<dbReference type="Proteomes" id="UP000253436">
    <property type="component" value="Unassembled WGS sequence"/>
</dbReference>
<comment type="caution">
    <text evidence="3">The sequence shown here is derived from an EMBL/GenBank/DDBJ whole genome shotgun (WGS) entry which is preliminary data.</text>
</comment>
<protein>
    <submittedName>
        <fullName evidence="3">Methyltransferase family protein</fullName>
    </submittedName>
</protein>
<dbReference type="GO" id="GO:0032259">
    <property type="term" value="P:methylation"/>
    <property type="evidence" value="ECO:0007669"/>
    <property type="project" value="UniProtKB-KW"/>
</dbReference>
<dbReference type="InterPro" id="IPR029063">
    <property type="entry name" value="SAM-dependent_MTases_sf"/>
</dbReference>